<reference evidence="2 3" key="1">
    <citation type="submission" date="2015-03" db="EMBL/GenBank/DDBJ databases">
        <title>Genomics and transcriptomics of the oil-accumulating basidiomycete yeast T. oleaginosus allow insights into substrate utilization and the diverse evolutionary trajectories of mating systems in fungi.</title>
        <authorList>
            <consortium name="DOE Joint Genome Institute"/>
            <person name="Kourist R."/>
            <person name="Kracht O."/>
            <person name="Bracharz F."/>
            <person name="Lipzen A."/>
            <person name="Nolan M."/>
            <person name="Ohm R."/>
            <person name="Grigoriev I."/>
            <person name="Sun S."/>
            <person name="Heitman J."/>
            <person name="Bruck T."/>
            <person name="Nowrousian M."/>
        </authorList>
    </citation>
    <scope>NUCLEOTIDE SEQUENCE [LARGE SCALE GENOMIC DNA]</scope>
    <source>
        <strain evidence="2 3">IBC0246</strain>
    </source>
</reference>
<evidence type="ECO:0000256" key="1">
    <source>
        <dbReference type="SAM" id="MobiDB-lite"/>
    </source>
</evidence>
<feature type="compositionally biased region" description="Polar residues" evidence="1">
    <location>
        <begin position="131"/>
        <end position="140"/>
    </location>
</feature>
<keyword evidence="3" id="KW-1185">Reference proteome</keyword>
<dbReference type="AlphaFoldDB" id="A0A0J0XY64"/>
<evidence type="ECO:0000313" key="3">
    <source>
        <dbReference type="Proteomes" id="UP000053611"/>
    </source>
</evidence>
<feature type="region of interest" description="Disordered" evidence="1">
    <location>
        <begin position="1"/>
        <end position="69"/>
    </location>
</feature>
<feature type="region of interest" description="Disordered" evidence="1">
    <location>
        <begin position="123"/>
        <end position="145"/>
    </location>
</feature>
<dbReference type="Proteomes" id="UP000053611">
    <property type="component" value="Unassembled WGS sequence"/>
</dbReference>
<dbReference type="RefSeq" id="XP_018282476.1">
    <property type="nucleotide sequence ID" value="XM_018427506.1"/>
</dbReference>
<sequence>MSILNGASQTSRHRTHQHQAVGHRCAQPPHGIRRAAPCGIRSSRMARAPQRKPTPTPRHRSPGISVSTSARGACGAYRSPKLAKLPSIHIHVAAAAVLPRCRAAGLPGCGLRCRRITPNMTRGSGPCVRSHSPTVPTANDQRPMGRSKRRFNWPLWPRMRFAILYGLYGLHSCIEIK</sequence>
<dbReference type="EMBL" id="KQ087179">
    <property type="protein sequence ID" value="KLT45985.1"/>
    <property type="molecule type" value="Genomic_DNA"/>
</dbReference>
<name>A0A0J0XY64_9TREE</name>
<accession>A0A0J0XY64</accession>
<dbReference type="GeneID" id="28988109"/>
<organism evidence="2 3">
    <name type="scientific">Cutaneotrichosporon oleaginosum</name>
    <dbReference type="NCBI Taxonomy" id="879819"/>
    <lineage>
        <taxon>Eukaryota</taxon>
        <taxon>Fungi</taxon>
        <taxon>Dikarya</taxon>
        <taxon>Basidiomycota</taxon>
        <taxon>Agaricomycotina</taxon>
        <taxon>Tremellomycetes</taxon>
        <taxon>Trichosporonales</taxon>
        <taxon>Trichosporonaceae</taxon>
        <taxon>Cutaneotrichosporon</taxon>
    </lineage>
</organism>
<evidence type="ECO:0000313" key="2">
    <source>
        <dbReference type="EMBL" id="KLT45985.1"/>
    </source>
</evidence>
<feature type="compositionally biased region" description="Polar residues" evidence="1">
    <location>
        <begin position="1"/>
        <end position="10"/>
    </location>
</feature>
<proteinExistence type="predicted"/>
<gene>
    <name evidence="2" type="ORF">CC85DRAFT_90484</name>
</gene>
<protein>
    <submittedName>
        <fullName evidence="2">Uncharacterized protein</fullName>
    </submittedName>
</protein>